<dbReference type="Proteomes" id="UP000256304">
    <property type="component" value="Unassembled WGS sequence"/>
</dbReference>
<evidence type="ECO:0000256" key="1">
    <source>
        <dbReference type="SAM" id="Phobius"/>
    </source>
</evidence>
<name>A0A3D9RID5_9BACL</name>
<comment type="caution">
    <text evidence="2">The sequence shown here is derived from an EMBL/GenBank/DDBJ whole genome shotgun (WGS) entry which is preliminary data.</text>
</comment>
<dbReference type="OrthoDB" id="2613992at2"/>
<gene>
    <name evidence="2" type="ORF">A8990_12631</name>
</gene>
<keyword evidence="1" id="KW-1133">Transmembrane helix</keyword>
<reference evidence="2 3" key="1">
    <citation type="submission" date="2018-08" db="EMBL/GenBank/DDBJ databases">
        <title>Genomic Encyclopedia of Type Strains, Phase III (KMG-III): the genomes of soil and plant-associated and newly described type strains.</title>
        <authorList>
            <person name="Whitman W."/>
        </authorList>
    </citation>
    <scope>NUCLEOTIDE SEQUENCE [LARGE SCALE GENOMIC DNA]</scope>
    <source>
        <strain evidence="2 3">CGMCC 1.10966</strain>
    </source>
</reference>
<keyword evidence="1" id="KW-0472">Membrane</keyword>
<keyword evidence="3" id="KW-1185">Reference proteome</keyword>
<proteinExistence type="predicted"/>
<feature type="transmembrane region" description="Helical" evidence="1">
    <location>
        <begin position="6"/>
        <end position="24"/>
    </location>
</feature>
<accession>A0A3D9RID5</accession>
<organism evidence="2 3">
    <name type="scientific">Paenibacillus taihuensis</name>
    <dbReference type="NCBI Taxonomy" id="1156355"/>
    <lineage>
        <taxon>Bacteria</taxon>
        <taxon>Bacillati</taxon>
        <taxon>Bacillota</taxon>
        <taxon>Bacilli</taxon>
        <taxon>Bacillales</taxon>
        <taxon>Paenibacillaceae</taxon>
        <taxon>Paenibacillus</taxon>
    </lineage>
</organism>
<evidence type="ECO:0000313" key="2">
    <source>
        <dbReference type="EMBL" id="REE78557.1"/>
    </source>
</evidence>
<evidence type="ECO:0000313" key="3">
    <source>
        <dbReference type="Proteomes" id="UP000256304"/>
    </source>
</evidence>
<keyword evidence="1" id="KW-0812">Transmembrane</keyword>
<sequence>MVNRELKILSVVVIFFALCIFVLYELHRSPGIKSFDDTIDSIRNNEFIVNCSDAVNRGKTEVNDIGYLCSIHVDATTELKSNQGNTIQMDDFSAGDKVRIISSKSINFQKKRNFTAKEIILLEKAPKE</sequence>
<dbReference type="AlphaFoldDB" id="A0A3D9RID5"/>
<dbReference type="RefSeq" id="WP_116190822.1">
    <property type="nucleotide sequence ID" value="NZ_QTTN01000026.1"/>
</dbReference>
<dbReference type="EMBL" id="QTTN01000026">
    <property type="protein sequence ID" value="REE78557.1"/>
    <property type="molecule type" value="Genomic_DNA"/>
</dbReference>
<protein>
    <submittedName>
        <fullName evidence="2">Uncharacterized protein</fullName>
    </submittedName>
</protein>